<organism evidence="1">
    <name type="scientific">Anguilla anguilla</name>
    <name type="common">European freshwater eel</name>
    <name type="synonym">Muraena anguilla</name>
    <dbReference type="NCBI Taxonomy" id="7936"/>
    <lineage>
        <taxon>Eukaryota</taxon>
        <taxon>Metazoa</taxon>
        <taxon>Chordata</taxon>
        <taxon>Craniata</taxon>
        <taxon>Vertebrata</taxon>
        <taxon>Euteleostomi</taxon>
        <taxon>Actinopterygii</taxon>
        <taxon>Neopterygii</taxon>
        <taxon>Teleostei</taxon>
        <taxon>Anguilliformes</taxon>
        <taxon>Anguillidae</taxon>
        <taxon>Anguilla</taxon>
    </lineage>
</organism>
<dbReference type="AlphaFoldDB" id="A0A0E9VCT7"/>
<name>A0A0E9VCT7_ANGAN</name>
<evidence type="ECO:0000313" key="1">
    <source>
        <dbReference type="EMBL" id="JAH75033.1"/>
    </source>
</evidence>
<protein>
    <submittedName>
        <fullName evidence="1">Uncharacterized protein</fullName>
    </submittedName>
</protein>
<reference evidence="1" key="2">
    <citation type="journal article" date="2015" name="Fish Shellfish Immunol.">
        <title>Early steps in the European eel (Anguilla anguilla)-Vibrio vulnificus interaction in the gills: Role of the RtxA13 toxin.</title>
        <authorList>
            <person name="Callol A."/>
            <person name="Pajuelo D."/>
            <person name="Ebbesson L."/>
            <person name="Teles M."/>
            <person name="MacKenzie S."/>
            <person name="Amaro C."/>
        </authorList>
    </citation>
    <scope>NUCLEOTIDE SEQUENCE</scope>
</reference>
<proteinExistence type="predicted"/>
<sequence>MLPVCIQCPLKMFGEISINILYIQHFQLLFLSKIEAA</sequence>
<reference evidence="1" key="1">
    <citation type="submission" date="2014-11" db="EMBL/GenBank/DDBJ databases">
        <authorList>
            <person name="Amaro Gonzalez C."/>
        </authorList>
    </citation>
    <scope>NUCLEOTIDE SEQUENCE</scope>
</reference>
<dbReference type="EMBL" id="GBXM01033544">
    <property type="protein sequence ID" value="JAH75033.1"/>
    <property type="molecule type" value="Transcribed_RNA"/>
</dbReference>
<accession>A0A0E9VCT7</accession>